<protein>
    <submittedName>
        <fullName evidence="1">Outer membrane autotransporter barrel protein</fullName>
    </submittedName>
</protein>
<gene>
    <name evidence="1" type="ORF">VFPFJ_10460</name>
</gene>
<organism evidence="1 2">
    <name type="scientific">Purpureocillium lilacinum</name>
    <name type="common">Paecilomyces lilacinus</name>
    <dbReference type="NCBI Taxonomy" id="33203"/>
    <lineage>
        <taxon>Eukaryota</taxon>
        <taxon>Fungi</taxon>
        <taxon>Dikarya</taxon>
        <taxon>Ascomycota</taxon>
        <taxon>Pezizomycotina</taxon>
        <taxon>Sordariomycetes</taxon>
        <taxon>Hypocreomycetidae</taxon>
        <taxon>Hypocreales</taxon>
        <taxon>Ophiocordycipitaceae</taxon>
        <taxon>Purpureocillium</taxon>
    </lineage>
</organism>
<name>A0A179GHV6_PURLI</name>
<dbReference type="GeneID" id="28892577"/>
<evidence type="ECO:0000313" key="2">
    <source>
        <dbReference type="Proteomes" id="UP000078340"/>
    </source>
</evidence>
<comment type="caution">
    <text evidence="1">The sequence shown here is derived from an EMBL/GenBank/DDBJ whole genome shotgun (WGS) entry which is preliminary data.</text>
</comment>
<accession>A0A179GHV6</accession>
<dbReference type="InterPro" id="IPR027417">
    <property type="entry name" value="P-loop_NTPase"/>
</dbReference>
<evidence type="ECO:0000313" key="1">
    <source>
        <dbReference type="EMBL" id="OAQ76923.1"/>
    </source>
</evidence>
<dbReference type="AlphaFoldDB" id="A0A179GHV6"/>
<dbReference type="EMBL" id="LSBI01000013">
    <property type="protein sequence ID" value="OAQ76923.1"/>
    <property type="molecule type" value="Genomic_DNA"/>
</dbReference>
<sequence length="413" mass="44632">MWPVDRAAAVAQAVYTAFTIQAFIPFDPSTANDRVPFTDDVRTAVQVRSGDTSKTFHPIIDTGSCGFVVSAADLPGWNKTDASRHPSGWEFLSSSKILYSGHWIPRDLYFTNAGVEVHARIPVLAVETRTHCPNYNRTRDTSRCATPTDGSKTTVTNMPKGIRVLGVGFGREKDGQPQGTPDKNAFLNVRTIDRVNVKGNARFRNGYSITKDGITIGLTKANTVNMKFFKLSLRNKGSGPHDWAAIGCCMSVDGAACTRGTALVDTGVAQMYMTLPLGTKVHRKEPPVLNNGSVVDVTLGARSKIVASETFTVGDAAGIRNGVVPSSHATRLTLAAMHIQVIVLSGRSGSGKTTTGNEMAEQLRRRGLCHAHIDADNLDAGNFDAVFPEESAADMLLANLRATWANYHHGRYR</sequence>
<reference evidence="1 2" key="1">
    <citation type="submission" date="2016-02" db="EMBL/GenBank/DDBJ databases">
        <title>Biosynthesis of antibiotic leucinostatins and their inhibition on Phytophthora in bio-control Purpureocillium lilacinum.</title>
        <authorList>
            <person name="Wang G."/>
            <person name="Liu Z."/>
            <person name="Lin R."/>
            <person name="Li E."/>
            <person name="Mao Z."/>
            <person name="Ling J."/>
            <person name="Yin W."/>
            <person name="Xie B."/>
        </authorList>
    </citation>
    <scope>NUCLEOTIDE SEQUENCE [LARGE SCALE GENOMIC DNA]</scope>
    <source>
        <strain evidence="1">PLFJ-1</strain>
    </source>
</reference>
<dbReference type="KEGG" id="plj:28892577"/>
<dbReference type="Proteomes" id="UP000078340">
    <property type="component" value="Unassembled WGS sequence"/>
</dbReference>
<proteinExistence type="predicted"/>
<dbReference type="SUPFAM" id="SSF52540">
    <property type="entry name" value="P-loop containing nucleoside triphosphate hydrolases"/>
    <property type="match status" value="1"/>
</dbReference>
<dbReference type="Gene3D" id="3.40.50.300">
    <property type="entry name" value="P-loop containing nucleotide triphosphate hydrolases"/>
    <property type="match status" value="1"/>
</dbReference>